<protein>
    <submittedName>
        <fullName evidence="1">Uncharacterized protein</fullName>
    </submittedName>
</protein>
<comment type="caution">
    <text evidence="1">The sequence shown here is derived from an EMBL/GenBank/DDBJ whole genome shotgun (WGS) entry which is preliminary data.</text>
</comment>
<reference evidence="1" key="1">
    <citation type="submission" date="2013-11" db="EMBL/GenBank/DDBJ databases">
        <title>Genome sequence of the fusiform rust pathogen reveals effectors for host alternation and coevolution with pine.</title>
        <authorList>
            <consortium name="DOE Joint Genome Institute"/>
            <person name="Smith K."/>
            <person name="Pendleton A."/>
            <person name="Kubisiak T."/>
            <person name="Anderson C."/>
            <person name="Salamov A."/>
            <person name="Aerts A."/>
            <person name="Riley R."/>
            <person name="Clum A."/>
            <person name="Lindquist E."/>
            <person name="Ence D."/>
            <person name="Campbell M."/>
            <person name="Kronenberg Z."/>
            <person name="Feau N."/>
            <person name="Dhillon B."/>
            <person name="Hamelin R."/>
            <person name="Burleigh J."/>
            <person name="Smith J."/>
            <person name="Yandell M."/>
            <person name="Nelson C."/>
            <person name="Grigoriev I."/>
            <person name="Davis J."/>
        </authorList>
    </citation>
    <scope>NUCLEOTIDE SEQUENCE</scope>
    <source>
        <strain evidence="1">G11</strain>
    </source>
</reference>
<evidence type="ECO:0000313" key="2">
    <source>
        <dbReference type="Proteomes" id="UP000886653"/>
    </source>
</evidence>
<keyword evidence="2" id="KW-1185">Reference proteome</keyword>
<accession>A0A9P6NYI7</accession>
<dbReference type="AlphaFoldDB" id="A0A9P6NYI7"/>
<dbReference type="Proteomes" id="UP000886653">
    <property type="component" value="Unassembled WGS sequence"/>
</dbReference>
<gene>
    <name evidence="1" type="ORF">CROQUDRAFT_103495</name>
</gene>
<dbReference type="EMBL" id="MU167211">
    <property type="protein sequence ID" value="KAG0151831.1"/>
    <property type="molecule type" value="Genomic_DNA"/>
</dbReference>
<proteinExistence type="predicted"/>
<name>A0A9P6NYI7_9BASI</name>
<sequence length="187" mass="20462">MLPSIQQVHVRVTVKLHVVGVHPSGCVLVRVWWPAPRCNVEGSPTWNVHGDLVDLTAYATSLSWQWKRCRLARGSDQAVLSAASTISLPKGARGCILKAFHHPTDPSEHKDVNGTTRWRSSSKVAGCFARSESGTIVRRAKKGEGCSCFGPANVLYVSLTVLVLDHSSLQCSYTFTKAQRRSLDNPV</sequence>
<evidence type="ECO:0000313" key="1">
    <source>
        <dbReference type="EMBL" id="KAG0151831.1"/>
    </source>
</evidence>
<organism evidence="1 2">
    <name type="scientific">Cronartium quercuum f. sp. fusiforme G11</name>
    <dbReference type="NCBI Taxonomy" id="708437"/>
    <lineage>
        <taxon>Eukaryota</taxon>
        <taxon>Fungi</taxon>
        <taxon>Dikarya</taxon>
        <taxon>Basidiomycota</taxon>
        <taxon>Pucciniomycotina</taxon>
        <taxon>Pucciniomycetes</taxon>
        <taxon>Pucciniales</taxon>
        <taxon>Coleosporiaceae</taxon>
        <taxon>Cronartium</taxon>
    </lineage>
</organism>